<name>A0AAE3IV49_9BACI</name>
<keyword evidence="1" id="KW-0812">Transmembrane</keyword>
<comment type="caution">
    <text evidence="2">The sequence shown here is derived from an EMBL/GenBank/DDBJ whole genome shotgun (WGS) entry which is preliminary data.</text>
</comment>
<evidence type="ECO:0000256" key="1">
    <source>
        <dbReference type="SAM" id="Phobius"/>
    </source>
</evidence>
<sequence>MKIISITLLFINLIGFLLMGIDKKRARKHQWRIKESTLWLFAFIGGGVGTTIGMYLFHHKTKHTSFKLGFPFLAIIQVVIVYYLYNHFR</sequence>
<keyword evidence="1" id="KW-0472">Membrane</keyword>
<proteinExistence type="predicted"/>
<feature type="transmembrane region" description="Helical" evidence="1">
    <location>
        <begin position="38"/>
        <end position="56"/>
    </location>
</feature>
<organism evidence="2 3">
    <name type="scientific">Perspicuibacillus lycopersici</name>
    <dbReference type="NCBI Taxonomy" id="1325689"/>
    <lineage>
        <taxon>Bacteria</taxon>
        <taxon>Bacillati</taxon>
        <taxon>Bacillota</taxon>
        <taxon>Bacilli</taxon>
        <taxon>Bacillales</taxon>
        <taxon>Bacillaceae</taxon>
        <taxon>Perspicuibacillus</taxon>
    </lineage>
</organism>
<dbReference type="Pfam" id="PF06961">
    <property type="entry name" value="DUF1294"/>
    <property type="match status" value="1"/>
</dbReference>
<evidence type="ECO:0000313" key="3">
    <source>
        <dbReference type="Proteomes" id="UP001209318"/>
    </source>
</evidence>
<feature type="transmembrane region" description="Helical" evidence="1">
    <location>
        <begin position="68"/>
        <end position="85"/>
    </location>
</feature>
<reference evidence="2" key="1">
    <citation type="submission" date="2022-10" db="EMBL/GenBank/DDBJ databases">
        <title>Description of Fervidibacillus gen. nov. in the family Fervidibacillaceae fam. nov. with two species, Fervidibacillus albus sp. nov., and Fervidibacillus halotolerans sp. nov., isolated from tidal flat sediments.</title>
        <authorList>
            <person name="Kwon K.K."/>
            <person name="Yang S.-H."/>
        </authorList>
    </citation>
    <scope>NUCLEOTIDE SEQUENCE</scope>
    <source>
        <strain evidence="2">JCM 19140</strain>
    </source>
</reference>
<keyword evidence="1" id="KW-1133">Transmembrane helix</keyword>
<dbReference type="Proteomes" id="UP001209318">
    <property type="component" value="Unassembled WGS sequence"/>
</dbReference>
<evidence type="ECO:0000313" key="2">
    <source>
        <dbReference type="EMBL" id="MCU9614163.1"/>
    </source>
</evidence>
<dbReference type="InterPro" id="IPR010718">
    <property type="entry name" value="DUF1294"/>
</dbReference>
<dbReference type="AlphaFoldDB" id="A0AAE3IV49"/>
<keyword evidence="3" id="KW-1185">Reference proteome</keyword>
<feature type="transmembrane region" description="Helical" evidence="1">
    <location>
        <begin position="6"/>
        <end position="22"/>
    </location>
</feature>
<accession>A0AAE3IV49</accession>
<gene>
    <name evidence="2" type="ORF">OEV98_11385</name>
</gene>
<protein>
    <submittedName>
        <fullName evidence="2">DUF1294 domain-containing protein</fullName>
    </submittedName>
</protein>
<dbReference type="RefSeq" id="WP_263073401.1">
    <property type="nucleotide sequence ID" value="NZ_JAOUSF010000003.1"/>
</dbReference>
<dbReference type="EMBL" id="JAOUSF010000003">
    <property type="protein sequence ID" value="MCU9614163.1"/>
    <property type="molecule type" value="Genomic_DNA"/>
</dbReference>